<name>A0ABV2LPX5_9FLAO</name>
<comment type="caution">
    <text evidence="1">The sequence shown here is derived from an EMBL/GenBank/DDBJ whole genome shotgun (WGS) entry which is preliminary data.</text>
</comment>
<evidence type="ECO:0000313" key="1">
    <source>
        <dbReference type="EMBL" id="MET3730633.1"/>
    </source>
</evidence>
<gene>
    <name evidence="1" type="ORF">ABID46_000185</name>
</gene>
<organism evidence="1 2">
    <name type="scientific">Moheibacter stercoris</name>
    <dbReference type="NCBI Taxonomy" id="1628251"/>
    <lineage>
        <taxon>Bacteria</taxon>
        <taxon>Pseudomonadati</taxon>
        <taxon>Bacteroidota</taxon>
        <taxon>Flavobacteriia</taxon>
        <taxon>Flavobacteriales</taxon>
        <taxon>Weeksellaceae</taxon>
        <taxon>Moheibacter</taxon>
    </lineage>
</organism>
<accession>A0ABV2LPX5</accession>
<evidence type="ECO:0000313" key="2">
    <source>
        <dbReference type="Proteomes" id="UP001549146"/>
    </source>
</evidence>
<protein>
    <submittedName>
        <fullName evidence="1">Uncharacterized protein</fullName>
    </submittedName>
</protein>
<dbReference type="EMBL" id="JBEPMO010000001">
    <property type="protein sequence ID" value="MET3730633.1"/>
    <property type="molecule type" value="Genomic_DNA"/>
</dbReference>
<reference evidence="1 2" key="1">
    <citation type="submission" date="2024-06" db="EMBL/GenBank/DDBJ databases">
        <title>Genomic Encyclopedia of Type Strains, Phase IV (KMG-IV): sequencing the most valuable type-strain genomes for metagenomic binning, comparative biology and taxonomic classification.</title>
        <authorList>
            <person name="Goeker M."/>
        </authorList>
    </citation>
    <scope>NUCLEOTIDE SEQUENCE [LARGE SCALE GENOMIC DNA]</scope>
    <source>
        <strain evidence="1 2">DSM 29388</strain>
    </source>
</reference>
<dbReference type="Proteomes" id="UP001549146">
    <property type="component" value="Unassembled WGS sequence"/>
</dbReference>
<proteinExistence type="predicted"/>
<keyword evidence="2" id="KW-1185">Reference proteome</keyword>
<sequence>MVFLPYSAMEYYTIIGFVFITSRWVNWLISSVFFSLESILTDIPPMSFSILLNVTISFSRSIK</sequence>